<accession>A0A2M8YZS8</accession>
<proteinExistence type="predicted"/>
<reference evidence="1 2" key="1">
    <citation type="submission" date="2017-11" db="EMBL/GenBank/DDBJ databases">
        <title>Understudied soil microbes with underappreciated capabilities: Untangling the Clostridium saccharolyticum group.</title>
        <authorList>
            <person name="Leschine S."/>
        </authorList>
    </citation>
    <scope>NUCLEOTIDE SEQUENCE [LARGE SCALE GENOMIC DNA]</scope>
    <source>
        <strain evidence="1 2">18A</strain>
    </source>
</reference>
<evidence type="ECO:0000313" key="1">
    <source>
        <dbReference type="EMBL" id="PJJ26705.1"/>
    </source>
</evidence>
<comment type="caution">
    <text evidence="1">The sequence shown here is derived from an EMBL/GenBank/DDBJ whole genome shotgun (WGS) entry which is preliminary data.</text>
</comment>
<dbReference type="EMBL" id="PGET01000001">
    <property type="protein sequence ID" value="PJJ26705.1"/>
    <property type="molecule type" value="Genomic_DNA"/>
</dbReference>
<dbReference type="OrthoDB" id="2575094at2"/>
<organism evidence="1 2">
    <name type="scientific">[Clostridium] celerecrescens 18A</name>
    <dbReference type="NCBI Taxonomy" id="1286362"/>
    <lineage>
        <taxon>Bacteria</taxon>
        <taxon>Bacillati</taxon>
        <taxon>Bacillota</taxon>
        <taxon>Clostridia</taxon>
        <taxon>Lachnospirales</taxon>
        <taxon>Lachnospiraceae</taxon>
        <taxon>Lacrimispora</taxon>
    </lineage>
</organism>
<gene>
    <name evidence="1" type="ORF">H171_0145</name>
</gene>
<evidence type="ECO:0000313" key="2">
    <source>
        <dbReference type="Proteomes" id="UP000231092"/>
    </source>
</evidence>
<sequence length="85" mass="10256">MEIHVTDFDGFFHSSYSVIVTKEEYENRCTNEHGYNFIKHDGLLYVTDYPEPEIEYVSWSVIRSEKQIEEAFNPDRFYFENWGSE</sequence>
<name>A0A2M8YZS8_9FIRM</name>
<protein>
    <submittedName>
        <fullName evidence="1">Uncharacterized protein</fullName>
    </submittedName>
</protein>
<dbReference type="RefSeq" id="WP_100303439.1">
    <property type="nucleotide sequence ID" value="NZ_PGET01000001.1"/>
</dbReference>
<dbReference type="Proteomes" id="UP000231092">
    <property type="component" value="Unassembled WGS sequence"/>
</dbReference>
<dbReference type="AlphaFoldDB" id="A0A2M8YZS8"/>